<dbReference type="Pfam" id="PF13715">
    <property type="entry name" value="CarbopepD_reg_2"/>
    <property type="match status" value="1"/>
</dbReference>
<dbReference type="SUPFAM" id="SSF49464">
    <property type="entry name" value="Carboxypeptidase regulatory domain-like"/>
    <property type="match status" value="1"/>
</dbReference>
<organism evidence="1 2">
    <name type="scientific">Myroides pelagicus</name>
    <dbReference type="NCBI Taxonomy" id="270914"/>
    <lineage>
        <taxon>Bacteria</taxon>
        <taxon>Pseudomonadati</taxon>
        <taxon>Bacteroidota</taxon>
        <taxon>Flavobacteriia</taxon>
        <taxon>Flavobacteriales</taxon>
        <taxon>Flavobacteriaceae</taxon>
        <taxon>Myroides</taxon>
    </lineage>
</organism>
<evidence type="ECO:0008006" key="3">
    <source>
        <dbReference type="Google" id="ProtNLM"/>
    </source>
</evidence>
<proteinExistence type="predicted"/>
<comment type="caution">
    <text evidence="1">The sequence shown here is derived from an EMBL/GenBank/DDBJ whole genome shotgun (WGS) entry which is preliminary data.</text>
</comment>
<reference evidence="1 2" key="1">
    <citation type="journal article" date="2006" name="Int. J. Syst. Evol. Microbiol.">
        <title>Myroides pelagicus sp. nov., isolated from seawater in Thailand.</title>
        <authorList>
            <person name="Yoon J."/>
            <person name="Maneerat S."/>
            <person name="Kawai F."/>
            <person name="Yokota A."/>
        </authorList>
    </citation>
    <scope>NUCLEOTIDE SEQUENCE [LARGE SCALE GENOMIC DNA]</scope>
    <source>
        <strain evidence="1 2">SM1T</strain>
    </source>
</reference>
<sequence length="885" mass="103935">MRKLLLFLLLFFQTFCFGQTLVGIVKSTNNLPLENANIIAKPIEENKKIKFAISDYKGRYKLELDKETNYTIRVSYIGYKADSLEYKYDKSIANYNFILIDKEEFLDEIIIEHNYQPIIIKKDTLIYDVKVFTNGNERKLRDQLEKLPGIEVSDTGQIKVQGKVVTHFMVENNPFFGGGSRLGVENIPADAVDKVEVIDHFTEIGHMKSVSGSDELAMNIKLKEDKKEFIFGDVRTGYGNNEFYESNTSLFYYAPTINWSVIANLNNIGSQLLTYDEAFRLEGIQSLYIKKNATNRLVNMYEYIKPNTDVLENKNQFISSDFRYSFNKNWNIKALVFFNKNWIRSKTEQNIQYLDVENTNIEDRLSLSNSRNELLSTKITTNYIHNKFTTFNYDLQLLATKKNQDSYIDFNKNSTQEKNLNSSNNIENFSFYQLFESHKTFNKKHKATLAFSHLYKKEDPQNKWFSDSRFLESYVPWSPSSTYALSQVKQTTQNNLQLNLKHYWIVDKKNHIYTTLGYVKTITNLGSENEYKDSGNWNSLGQANLGNYINYNLNNSFLGIEHKFLYKKFTSTLGLFLNYYNLENEYLLNTQVFQKKTIEPEIKLEYELNKSRNLRLNYIIQNTYLPADNYLTQWQISSFNSIFKGNALLNNVSYHRVNFRYSDFNVYSGFSGYFLVNYYRKNRSVKNQVELIGTDQFYQAFMSNQPDTNLNFSLLVNKKFKNWEITLNSNFGFNRFTQVINQKEISSKNDYQTLKGTMKTLFKNYPNLDITYIKSYRLLNSGISNKTTSDQLIVKTESKFLKYFLVKADYYWTKTTIQNNNVIVQQANLYLEYGKKTKPWTFILKGSNLFNTGIKNEVRYNDFIVSNTNDYILPRAVLFSIQYKI</sequence>
<dbReference type="RefSeq" id="WP_155035826.1">
    <property type="nucleotide sequence ID" value="NZ_JAYMMG010000004.1"/>
</dbReference>
<dbReference type="OrthoDB" id="603275at2"/>
<dbReference type="EMBL" id="WMJY01000014">
    <property type="protein sequence ID" value="MTH29834.1"/>
    <property type="molecule type" value="Genomic_DNA"/>
</dbReference>
<dbReference type="SUPFAM" id="SSF56935">
    <property type="entry name" value="Porins"/>
    <property type="match status" value="1"/>
</dbReference>
<keyword evidence="2" id="KW-1185">Reference proteome</keyword>
<dbReference type="InterPro" id="IPR008969">
    <property type="entry name" value="CarboxyPept-like_regulatory"/>
</dbReference>
<dbReference type="Gene3D" id="2.60.40.1120">
    <property type="entry name" value="Carboxypeptidase-like, regulatory domain"/>
    <property type="match status" value="1"/>
</dbReference>
<evidence type="ECO:0000313" key="1">
    <source>
        <dbReference type="EMBL" id="MTH29834.1"/>
    </source>
</evidence>
<gene>
    <name evidence="1" type="ORF">GJV77_07865</name>
</gene>
<evidence type="ECO:0000313" key="2">
    <source>
        <dbReference type="Proteomes" id="UP000488936"/>
    </source>
</evidence>
<name>A0A7K1GNQ5_9FLAO</name>
<accession>A0A7K1GNQ5</accession>
<protein>
    <recommendedName>
        <fullName evidence="3">TonB-dependent receptor</fullName>
    </recommendedName>
</protein>
<dbReference type="AlphaFoldDB" id="A0A7K1GNQ5"/>
<dbReference type="Proteomes" id="UP000488936">
    <property type="component" value="Unassembled WGS sequence"/>
</dbReference>